<evidence type="ECO:0000313" key="8">
    <source>
        <dbReference type="Proteomes" id="UP000177701"/>
    </source>
</evidence>
<evidence type="ECO:0000256" key="2">
    <source>
        <dbReference type="ARBA" id="ARBA00022485"/>
    </source>
</evidence>
<dbReference type="GO" id="GO:0046872">
    <property type="term" value="F:metal ion binding"/>
    <property type="evidence" value="ECO:0007669"/>
    <property type="project" value="UniProtKB-KW"/>
</dbReference>
<dbReference type="Pfam" id="PF01512">
    <property type="entry name" value="Complex1_51K"/>
    <property type="match status" value="1"/>
</dbReference>
<dbReference type="PRINTS" id="PR00419">
    <property type="entry name" value="ADXRDTASE"/>
</dbReference>
<dbReference type="InterPro" id="IPR036188">
    <property type="entry name" value="FAD/NAD-bd_sf"/>
</dbReference>
<dbReference type="SUPFAM" id="SSF142019">
    <property type="entry name" value="Nqo1 FMN-binding domain-like"/>
    <property type="match status" value="1"/>
</dbReference>
<dbReference type="InterPro" id="IPR011538">
    <property type="entry name" value="Nuo51_FMN-bd"/>
</dbReference>
<dbReference type="STRING" id="1797291.A2V47_01445"/>
<comment type="similarity">
    <text evidence="1">Belongs to the complex I 51 kDa subunit family.</text>
</comment>
<organism evidence="7 8">
    <name type="scientific">Candidatus Sediminicultor quintus</name>
    <dbReference type="NCBI Taxonomy" id="1797291"/>
    <lineage>
        <taxon>Bacteria</taxon>
        <taxon>Pseudomonadati</taxon>
        <taxon>Atribacterota</taxon>
        <taxon>Candidatus Phoenicimicrobiia</taxon>
        <taxon>Candidatus Pheonicimicrobiales</taxon>
        <taxon>Candidatus Phoenicimicrobiaceae</taxon>
        <taxon>Candidatus Sediminicultor</taxon>
    </lineage>
</organism>
<dbReference type="InterPro" id="IPR019575">
    <property type="entry name" value="Nuop51_4Fe4S-bd"/>
</dbReference>
<dbReference type="Gene3D" id="6.10.250.1450">
    <property type="match status" value="1"/>
</dbReference>
<feature type="domain" description="NADH-ubiquinone oxidoreductase 51kDa subunit iron-sulphur binding" evidence="6">
    <location>
        <begin position="440"/>
        <end position="485"/>
    </location>
</feature>
<dbReference type="Pfam" id="PF14691">
    <property type="entry name" value="Fer4_20"/>
    <property type="match status" value="1"/>
</dbReference>
<dbReference type="GO" id="GO:0010181">
    <property type="term" value="F:FMN binding"/>
    <property type="evidence" value="ECO:0007669"/>
    <property type="project" value="InterPro"/>
</dbReference>
<dbReference type="SUPFAM" id="SSF51971">
    <property type="entry name" value="Nucleotide-binding domain"/>
    <property type="match status" value="1"/>
</dbReference>
<dbReference type="Gene3D" id="3.50.50.60">
    <property type="entry name" value="FAD/NAD(P)-binding domain"/>
    <property type="match status" value="2"/>
</dbReference>
<dbReference type="Proteomes" id="UP000177701">
    <property type="component" value="Unassembled WGS sequence"/>
</dbReference>
<evidence type="ECO:0000256" key="4">
    <source>
        <dbReference type="ARBA" id="ARBA00023004"/>
    </source>
</evidence>
<dbReference type="InterPro" id="IPR001949">
    <property type="entry name" value="NADH-UbQ_OxRdtase_51kDa_CS"/>
</dbReference>
<dbReference type="Pfam" id="PF07992">
    <property type="entry name" value="Pyr_redox_2"/>
    <property type="match status" value="1"/>
</dbReference>
<dbReference type="PROSITE" id="PS00645">
    <property type="entry name" value="COMPLEX1_51K_2"/>
    <property type="match status" value="1"/>
</dbReference>
<name>A0A1F5AD80_9BACT</name>
<proteinExistence type="inferred from homology"/>
<dbReference type="GO" id="GO:0016491">
    <property type="term" value="F:oxidoreductase activity"/>
    <property type="evidence" value="ECO:0007669"/>
    <property type="project" value="InterPro"/>
</dbReference>
<dbReference type="SUPFAM" id="SSF140490">
    <property type="entry name" value="Nqo1C-terminal domain-like"/>
    <property type="match status" value="1"/>
</dbReference>
<dbReference type="Gene3D" id="3.10.20.600">
    <property type="match status" value="1"/>
</dbReference>
<sequence>MYNLRAHVLLCYGGACISSNAGSVKETMEKAIAKAGLQNEVDVVTTGCMGTCELGPIIVIYPEGVFYQKVKPEDTEEIVQEHLLKGRVVKRLFYKKPKTEEMVEMFNNIDFFKLQRKIALRNCGIINPLEIEEYIAADGYMALGKVLTEMTPQQVIEEIKKSGLRGRGGAGFPTGLKWQFTAASPGKQKYVCCNADEGDPGAFMDRSILEGDPHSVMEAMMICGYAIGADQGYIYVRAEYPLAVERLSIAIEQAKKNELLGKNILGTDFNFDIEIRMGAGAFVCGEETALMRSIEGKRGEPRPKPPYPAQKGLFECPTVLNNVETFANIPFIILNGAGDFASVGTEKSRGTKVFALAGDINNTGLIEVPIGMPLGTIIYDIGGGIPNNKKLKAVQIGGPSGGCIPADHLNVKVDYESLQELGAIMGSGGLIVMDEDTCMVDISRYFMEFIQEESCGKCTPCREGTRIMLNILERICQGKGKMEDLDTLEELSRQIKQTSLCGLGQTAPNPILATLRYFRDEYIEHIRDKKCRAGVCAELVYSPCSNECPASVNVPGYLAYTKEGNFQKALEIHLKNNPFPAVCGRVCPHQCEAKCRRNDLDSAVSIRSVKRFMADSIDGYLKCFPEKQNSNGMKVAVIGSGPSGLSNAYFLTILGYEVTVFESEAKAGGMLTYAIPSYRLPKNIVKKEIQALSLYGVKIKTNTKIGKDITIDELRKQGFKAFYVAVGAGDSIMPPIEGIDGNNRVMSGLDFLYKINNNEKIFVGQEIVVIGGGNTAIDAARTARRMGADVTIVYRRTREEMPAEIEEIKEAENEGIKIQLLQNIKSVKSNSNNKLAVEFVNMRLAEFDKSGRRRPVEIETSSFVKEVSLLILAIGQKPSLDDLFDKELVKLNRDGTICCSSHKGETMSEDIFAGGDVVTGPSTVVEAIGQAQRAAEAIDKYLSGGQEEYPWNIMDAIEVKFDPEEEPVDYERAKNILLPVEKRDSYMEVEKTWDRVTACKEADRCLRCEFKKEEEGI</sequence>
<keyword evidence="4" id="KW-0408">Iron</keyword>
<evidence type="ECO:0000313" key="7">
    <source>
        <dbReference type="EMBL" id="OGD15827.1"/>
    </source>
</evidence>
<dbReference type="AlphaFoldDB" id="A0A1F5AD80"/>
<dbReference type="InterPro" id="IPR037207">
    <property type="entry name" value="Nuop51_4Fe4S-bd_sf"/>
</dbReference>
<dbReference type="NCBIfam" id="NF010120">
    <property type="entry name" value="PRK13596.1"/>
    <property type="match status" value="1"/>
</dbReference>
<dbReference type="PANTHER" id="PTHR43578">
    <property type="entry name" value="NADH-QUINONE OXIDOREDUCTASE SUBUNIT F"/>
    <property type="match status" value="1"/>
</dbReference>
<dbReference type="Gene3D" id="3.40.50.11540">
    <property type="entry name" value="NADH-ubiquinone oxidoreductase 51kDa subunit"/>
    <property type="match status" value="1"/>
</dbReference>
<dbReference type="GO" id="GO:0008137">
    <property type="term" value="F:NADH dehydrogenase (ubiquinone) activity"/>
    <property type="evidence" value="ECO:0007669"/>
    <property type="project" value="InterPro"/>
</dbReference>
<dbReference type="GO" id="GO:0051539">
    <property type="term" value="F:4 iron, 4 sulfur cluster binding"/>
    <property type="evidence" value="ECO:0007669"/>
    <property type="project" value="UniProtKB-KW"/>
</dbReference>
<dbReference type="Pfam" id="PF01257">
    <property type="entry name" value="2Fe-2S_thioredx"/>
    <property type="match status" value="1"/>
</dbReference>
<comment type="caution">
    <text evidence="7">The sequence shown here is derived from an EMBL/GenBank/DDBJ whole genome shotgun (WGS) entry which is preliminary data.</text>
</comment>
<dbReference type="InterPro" id="IPR023753">
    <property type="entry name" value="FAD/NAD-binding_dom"/>
</dbReference>
<dbReference type="SUPFAM" id="SSF52833">
    <property type="entry name" value="Thioredoxin-like"/>
    <property type="match status" value="1"/>
</dbReference>
<evidence type="ECO:0000256" key="5">
    <source>
        <dbReference type="ARBA" id="ARBA00023014"/>
    </source>
</evidence>
<accession>A0A1F5AD80</accession>
<keyword evidence="5" id="KW-0411">Iron-sulfur</keyword>
<protein>
    <submittedName>
        <fullName evidence="7">Hydrogenase</fullName>
    </submittedName>
</protein>
<dbReference type="SUPFAM" id="SSF46548">
    <property type="entry name" value="alpha-helical ferredoxin"/>
    <property type="match status" value="1"/>
</dbReference>
<dbReference type="InterPro" id="IPR037225">
    <property type="entry name" value="Nuo51_FMN-bd_sf"/>
</dbReference>
<dbReference type="Gene3D" id="1.20.1440.230">
    <property type="entry name" value="NADH-ubiquinone oxidoreductase 51kDa subunit, iron-sulphur binding domain"/>
    <property type="match status" value="1"/>
</dbReference>
<dbReference type="InterPro" id="IPR036249">
    <property type="entry name" value="Thioredoxin-like_sf"/>
</dbReference>
<dbReference type="SUPFAM" id="SSF142984">
    <property type="entry name" value="Nqo1 middle domain-like"/>
    <property type="match status" value="1"/>
</dbReference>
<dbReference type="Pfam" id="PF10589">
    <property type="entry name" value="NADH_4Fe-4S"/>
    <property type="match status" value="1"/>
</dbReference>
<dbReference type="InterPro" id="IPR028261">
    <property type="entry name" value="DPD_II"/>
</dbReference>
<dbReference type="FunFam" id="3.40.50.11540:FF:000001">
    <property type="entry name" value="NADH dehydrogenase [ubiquinone] flavoprotein 1, mitochondrial"/>
    <property type="match status" value="1"/>
</dbReference>
<dbReference type="PANTHER" id="PTHR43578:SF3">
    <property type="entry name" value="NADH-QUINONE OXIDOREDUCTASE SUBUNIT F"/>
    <property type="match status" value="1"/>
</dbReference>
<dbReference type="SMART" id="SM00928">
    <property type="entry name" value="NADH_4Fe-4S"/>
    <property type="match status" value="1"/>
</dbReference>
<dbReference type="Gene3D" id="3.40.30.10">
    <property type="entry name" value="Glutaredoxin"/>
    <property type="match status" value="1"/>
</dbReference>
<gene>
    <name evidence="7" type="ORF">A2V47_01445</name>
</gene>
<keyword evidence="2" id="KW-0004">4Fe-4S</keyword>
<reference evidence="7 8" key="1">
    <citation type="journal article" date="2016" name="Nat. Commun.">
        <title>Thousands of microbial genomes shed light on interconnected biogeochemical processes in an aquifer system.</title>
        <authorList>
            <person name="Anantharaman K."/>
            <person name="Brown C.T."/>
            <person name="Hug L.A."/>
            <person name="Sharon I."/>
            <person name="Castelle C.J."/>
            <person name="Probst A.J."/>
            <person name="Thomas B.C."/>
            <person name="Singh A."/>
            <person name="Wilkins M.J."/>
            <person name="Karaoz U."/>
            <person name="Brodie E.L."/>
            <person name="Williams K.H."/>
            <person name="Hubbard S.S."/>
            <person name="Banfield J.F."/>
        </authorList>
    </citation>
    <scope>NUCLEOTIDE SEQUENCE [LARGE SCALE GENOMIC DNA]</scope>
</reference>
<evidence type="ECO:0000259" key="6">
    <source>
        <dbReference type="SMART" id="SM00928"/>
    </source>
</evidence>
<evidence type="ECO:0000256" key="1">
    <source>
        <dbReference type="ARBA" id="ARBA00007523"/>
    </source>
</evidence>
<dbReference type="FunFam" id="1.20.1440.230:FF:000001">
    <property type="entry name" value="Mitochondrial NADH dehydrogenase flavoprotein 1"/>
    <property type="match status" value="1"/>
</dbReference>
<dbReference type="EMBL" id="MEYH01000047">
    <property type="protein sequence ID" value="OGD15827.1"/>
    <property type="molecule type" value="Genomic_DNA"/>
</dbReference>
<dbReference type="CDD" id="cd02980">
    <property type="entry name" value="TRX_Fd_family"/>
    <property type="match status" value="1"/>
</dbReference>
<evidence type="ECO:0000256" key="3">
    <source>
        <dbReference type="ARBA" id="ARBA00022723"/>
    </source>
</evidence>
<keyword evidence="3" id="KW-0479">Metal-binding</keyword>